<gene>
    <name evidence="2" type="ORF">V6N11_009849</name>
</gene>
<evidence type="ECO:0000256" key="1">
    <source>
        <dbReference type="SAM" id="MobiDB-lite"/>
    </source>
</evidence>
<comment type="caution">
    <text evidence="2">The sequence shown here is derived from an EMBL/GenBank/DDBJ whole genome shotgun (WGS) entry which is preliminary data.</text>
</comment>
<dbReference type="Proteomes" id="UP001396334">
    <property type="component" value="Unassembled WGS sequence"/>
</dbReference>
<name>A0ABR1ZYJ0_9ROSI</name>
<proteinExistence type="predicted"/>
<sequence length="88" mass="10177">MDAASAQRVKQLAFHTKTTRLRLVSINQLILPHPGNNGSREEETTLAYVTTNRELRCKFFTDSRSDRDEESQLTKETYLPKLPSLQHF</sequence>
<organism evidence="2 3">
    <name type="scientific">Hibiscus sabdariffa</name>
    <name type="common">roselle</name>
    <dbReference type="NCBI Taxonomy" id="183260"/>
    <lineage>
        <taxon>Eukaryota</taxon>
        <taxon>Viridiplantae</taxon>
        <taxon>Streptophyta</taxon>
        <taxon>Embryophyta</taxon>
        <taxon>Tracheophyta</taxon>
        <taxon>Spermatophyta</taxon>
        <taxon>Magnoliopsida</taxon>
        <taxon>eudicotyledons</taxon>
        <taxon>Gunneridae</taxon>
        <taxon>Pentapetalae</taxon>
        <taxon>rosids</taxon>
        <taxon>malvids</taxon>
        <taxon>Malvales</taxon>
        <taxon>Malvaceae</taxon>
        <taxon>Malvoideae</taxon>
        <taxon>Hibiscus</taxon>
    </lineage>
</organism>
<feature type="region of interest" description="Disordered" evidence="1">
    <location>
        <begin position="63"/>
        <end position="88"/>
    </location>
</feature>
<evidence type="ECO:0000313" key="3">
    <source>
        <dbReference type="Proteomes" id="UP001396334"/>
    </source>
</evidence>
<accession>A0ABR1ZYJ0</accession>
<protein>
    <submittedName>
        <fullName evidence="2">Uncharacterized protein</fullName>
    </submittedName>
</protein>
<evidence type="ECO:0000313" key="2">
    <source>
        <dbReference type="EMBL" id="KAK8485436.1"/>
    </source>
</evidence>
<reference evidence="2 3" key="1">
    <citation type="journal article" date="2024" name="G3 (Bethesda)">
        <title>Genome assembly of Hibiscus sabdariffa L. provides insights into metabolisms of medicinal natural products.</title>
        <authorList>
            <person name="Kim T."/>
        </authorList>
    </citation>
    <scope>NUCLEOTIDE SEQUENCE [LARGE SCALE GENOMIC DNA]</scope>
    <source>
        <strain evidence="2">TK-2024</strain>
        <tissue evidence="2">Old leaves</tissue>
    </source>
</reference>
<keyword evidence="3" id="KW-1185">Reference proteome</keyword>
<feature type="compositionally biased region" description="Basic and acidic residues" evidence="1">
    <location>
        <begin position="63"/>
        <end position="73"/>
    </location>
</feature>
<dbReference type="EMBL" id="JBBPBN010000500">
    <property type="protein sequence ID" value="KAK8485436.1"/>
    <property type="molecule type" value="Genomic_DNA"/>
</dbReference>